<reference evidence="1 2" key="1">
    <citation type="submission" date="2024-09" db="EMBL/GenBank/DDBJ databases">
        <authorList>
            <person name="Sun Q."/>
            <person name="Mori K."/>
        </authorList>
    </citation>
    <scope>NUCLEOTIDE SEQUENCE [LARGE SCALE GENOMIC DNA]</scope>
    <source>
        <strain evidence="1 2">CCM 7759</strain>
    </source>
</reference>
<dbReference type="Pfam" id="PF14398">
    <property type="entry name" value="ATPgrasp_YheCD"/>
    <property type="match status" value="1"/>
</dbReference>
<proteinExistence type="predicted"/>
<comment type="caution">
    <text evidence="1">The sequence shown here is derived from an EMBL/GenBank/DDBJ whole genome shotgun (WGS) entry which is preliminary data.</text>
</comment>
<gene>
    <name evidence="1" type="ORF">ACFFK0_01640</name>
</gene>
<sequence length="280" mass="31955">MVKRPKRRWDNTKLGKAVFLSTNDKIRPFVPDTRKATRAAVASMLEQYGTIYVKPTIGTGGRGIFRVWIQQTASEPSRLLDTDEQQAQGQEEQAPAQTVYCYQRGLTARTFSTFDDLYTSMKEKMGPKYHVVQKGIDLLHYGERPFDVRVMVQKNVRGAWVVTGIIGRVAHPRKVVTNYHNGGTPLPMQLLLKPHIDPAEPQEAYIRSLCRLGQQIARHMETGFTWVRAIGIDFGIDTDLRPWVLEVNTLPDMNIFRKHPDPSVYRRMVRLSGLARRAGH</sequence>
<dbReference type="Gene3D" id="3.30.470.20">
    <property type="entry name" value="ATP-grasp fold, B domain"/>
    <property type="match status" value="1"/>
</dbReference>
<dbReference type="RefSeq" id="WP_377467988.1">
    <property type="nucleotide sequence ID" value="NZ_JBHLWN010000012.1"/>
</dbReference>
<dbReference type="SUPFAM" id="SSF56059">
    <property type="entry name" value="Glutathione synthetase ATP-binding domain-like"/>
    <property type="match status" value="1"/>
</dbReference>
<evidence type="ECO:0000313" key="2">
    <source>
        <dbReference type="Proteomes" id="UP001589776"/>
    </source>
</evidence>
<dbReference type="EMBL" id="JBHLWN010000012">
    <property type="protein sequence ID" value="MFC0211159.1"/>
    <property type="molecule type" value="Genomic_DNA"/>
</dbReference>
<evidence type="ECO:0000313" key="1">
    <source>
        <dbReference type="EMBL" id="MFC0211159.1"/>
    </source>
</evidence>
<dbReference type="InterPro" id="IPR026838">
    <property type="entry name" value="YheC/D"/>
</dbReference>
<organism evidence="1 2">
    <name type="scientific">Paenibacillus chartarius</name>
    <dbReference type="NCBI Taxonomy" id="747481"/>
    <lineage>
        <taxon>Bacteria</taxon>
        <taxon>Bacillati</taxon>
        <taxon>Bacillota</taxon>
        <taxon>Bacilli</taxon>
        <taxon>Bacillales</taxon>
        <taxon>Paenibacillaceae</taxon>
        <taxon>Paenibacillus</taxon>
    </lineage>
</organism>
<dbReference type="Proteomes" id="UP001589776">
    <property type="component" value="Unassembled WGS sequence"/>
</dbReference>
<keyword evidence="2" id="KW-1185">Reference proteome</keyword>
<protein>
    <submittedName>
        <fullName evidence="1">YheC/YheD family protein</fullName>
    </submittedName>
</protein>
<name>A0ABV6DEW9_9BACL</name>
<accession>A0ABV6DEW9</accession>